<reference evidence="2 3" key="1">
    <citation type="submission" date="2016-09" db="EMBL/GenBank/DDBJ databases">
        <title>Photobacterium proteolyticum sp. nov. a protease producing bacterium isolated from ocean sediments of Laizhou Bay.</title>
        <authorList>
            <person name="Li Y."/>
        </authorList>
    </citation>
    <scope>NUCLEOTIDE SEQUENCE [LARGE SCALE GENOMIC DNA]</scope>
    <source>
        <strain evidence="2 3">13-12</strain>
    </source>
</reference>
<dbReference type="InterPro" id="IPR025723">
    <property type="entry name" value="ArsA/GET3_ATPase-like"/>
</dbReference>
<dbReference type="Proteomes" id="UP000186905">
    <property type="component" value="Unassembled WGS sequence"/>
</dbReference>
<proteinExistence type="predicted"/>
<dbReference type="AlphaFoldDB" id="A0A1Q9H1Q8"/>
<gene>
    <name evidence="2" type="ORF">BIT28_04460</name>
</gene>
<evidence type="ECO:0000313" key="3">
    <source>
        <dbReference type="Proteomes" id="UP000186905"/>
    </source>
</evidence>
<name>A0A1Q9H1Q8_9GAMM</name>
<keyword evidence="3" id="KW-1185">Reference proteome</keyword>
<dbReference type="Pfam" id="PF02374">
    <property type="entry name" value="ArsA_ATPase"/>
    <property type="match status" value="1"/>
</dbReference>
<evidence type="ECO:0000259" key="1">
    <source>
        <dbReference type="Pfam" id="PF02374"/>
    </source>
</evidence>
<dbReference type="EMBL" id="MJIL01000038">
    <property type="protein sequence ID" value="OLQ81639.1"/>
    <property type="molecule type" value="Genomic_DNA"/>
</dbReference>
<dbReference type="RefSeq" id="WP_075761774.1">
    <property type="nucleotide sequence ID" value="NZ_MJIL01000038.1"/>
</dbReference>
<accession>A0A1Q9H1Q8</accession>
<feature type="domain" description="ArsA/GET3 Anion-transporting ATPase-like" evidence="1">
    <location>
        <begin position="152"/>
        <end position="244"/>
    </location>
</feature>
<dbReference type="InterPro" id="IPR027417">
    <property type="entry name" value="P-loop_NTPase"/>
</dbReference>
<comment type="caution">
    <text evidence="2">The sequence shown here is derived from an EMBL/GenBank/DDBJ whole genome shotgun (WGS) entry which is preliminary data.</text>
</comment>
<dbReference type="Gene3D" id="3.40.50.300">
    <property type="entry name" value="P-loop containing nucleotide triphosphate hydrolases"/>
    <property type="match status" value="1"/>
</dbReference>
<dbReference type="STRING" id="1903952.BIT28_04460"/>
<organism evidence="2 3">
    <name type="scientific">Photobacterium proteolyticum</name>
    <dbReference type="NCBI Taxonomy" id="1903952"/>
    <lineage>
        <taxon>Bacteria</taxon>
        <taxon>Pseudomonadati</taxon>
        <taxon>Pseudomonadota</taxon>
        <taxon>Gammaproteobacteria</taxon>
        <taxon>Vibrionales</taxon>
        <taxon>Vibrionaceae</taxon>
        <taxon>Photobacterium</taxon>
    </lineage>
</organism>
<dbReference type="OrthoDB" id="6250531at2"/>
<evidence type="ECO:0000313" key="2">
    <source>
        <dbReference type="EMBL" id="OLQ81639.1"/>
    </source>
</evidence>
<sequence>MDLGTLFTTSSTKSTEAIADQDLIVSDDSEFIENIADMYAIEGYSQPLSATSLEVALDMVRAGKKIRHFLLDNRQPMELKARVTEATTSLDVGVNVIVISSLDSIKMQNWVEAQGASYMLWDGKVDDLLWFVSSNPEQACVTTQTKSRVAKRVLVLGTRGGIGVSTISCALSYLLATQANLKTLLIDHDTCAVVGDMLLGLKGLKLRMNSHDLSVREMDAGIARTYLHNVSEKIDYLVMESSYSCIGKHSETLTVLSQQLVSEYNFMIDSVSSGQFDEIHDGDLRKKYHKIIVVCDPSIVSLRAYKLLKRKLGDAEHQVIFNHSRPLSDYPMSISSAEKRMKMENTVSIGFEPGLEKGVIQKGDLHFKKSKFMKEVDPLLTALTGKKSKNKKNFWPFKK</sequence>
<protein>
    <recommendedName>
        <fullName evidence="1">ArsA/GET3 Anion-transporting ATPase-like domain-containing protein</fullName>
    </recommendedName>
</protein>
<dbReference type="SUPFAM" id="SSF52540">
    <property type="entry name" value="P-loop containing nucleoside triphosphate hydrolases"/>
    <property type="match status" value="1"/>
</dbReference>